<organism evidence="1 2">
    <name type="scientific">Listeria floridensis FSL S10-1187</name>
    <dbReference type="NCBI Taxonomy" id="1265817"/>
    <lineage>
        <taxon>Bacteria</taxon>
        <taxon>Bacillati</taxon>
        <taxon>Bacillota</taxon>
        <taxon>Bacilli</taxon>
        <taxon>Bacillales</taxon>
        <taxon>Listeriaceae</taxon>
        <taxon>Listeria</taxon>
    </lineage>
</organism>
<gene>
    <name evidence="1" type="ORF">MFLO_04390</name>
</gene>
<dbReference type="Proteomes" id="UP000019249">
    <property type="component" value="Unassembled WGS sequence"/>
</dbReference>
<protein>
    <submittedName>
        <fullName evidence="1">Uncharacterized protein</fullName>
    </submittedName>
</protein>
<accession>A0ABN0RGR7</accession>
<keyword evidence="2" id="KW-1185">Reference proteome</keyword>
<evidence type="ECO:0000313" key="1">
    <source>
        <dbReference type="EMBL" id="EUJ33147.1"/>
    </source>
</evidence>
<sequence length="163" mass="18784">MSRFLIGLFSIVLGLLFLYSVSRNFFYHEKNQALMKQVQTLSHENKDLKQVNSNQGGRENQAFLEAFFTYRNGEDRYRAVHSLLTQNGLADAFPSGDMKQSKVQSTLLKADSFYLKGEGDVSYLNVLKLETTFNDQRNEYHMIVQTTLNADRKIAHIQVITTY</sequence>
<reference evidence="1 2" key="1">
    <citation type="journal article" date="2014" name="Int. J. Syst. Evol. Microbiol.">
        <title>Listeria floridensis sp. nov., Listeria aquatica sp. nov., Listeria cornellensis sp. nov., Listeria riparia sp. nov. and Listeria grandensis sp. nov., from agricultural and natural environments.</title>
        <authorList>
            <person name="den Bakker H.C."/>
            <person name="Warchocki S."/>
            <person name="Wright E.M."/>
            <person name="Allred A.F."/>
            <person name="Ahlstrom C."/>
            <person name="Manuel C.S."/>
            <person name="Stasiewicz M.J."/>
            <person name="Burrell A."/>
            <person name="Roof S."/>
            <person name="Strawn L."/>
            <person name="Fortes E.D."/>
            <person name="Nightingale K.K."/>
            <person name="Kephart D."/>
            <person name="Wiedmann M."/>
        </authorList>
    </citation>
    <scope>NUCLEOTIDE SEQUENCE [LARGE SCALE GENOMIC DNA]</scope>
    <source>
        <strain evidence="1 2">FSL S10-1187</strain>
    </source>
</reference>
<name>A0ABN0RGR7_9LIST</name>
<proteinExistence type="predicted"/>
<evidence type="ECO:0000313" key="2">
    <source>
        <dbReference type="Proteomes" id="UP000019249"/>
    </source>
</evidence>
<comment type="caution">
    <text evidence="1">The sequence shown here is derived from an EMBL/GenBank/DDBJ whole genome shotgun (WGS) entry which is preliminary data.</text>
</comment>
<dbReference type="EMBL" id="AODF01000007">
    <property type="protein sequence ID" value="EUJ33147.1"/>
    <property type="molecule type" value="Genomic_DNA"/>
</dbReference>
<dbReference type="RefSeq" id="WP_036096529.1">
    <property type="nucleotide sequence ID" value="NZ_AODF01000007.1"/>
</dbReference>